<dbReference type="InterPro" id="IPR000938">
    <property type="entry name" value="CAP-Gly_domain"/>
</dbReference>
<feature type="region of interest" description="Disordered" evidence="1">
    <location>
        <begin position="238"/>
        <end position="263"/>
    </location>
</feature>
<evidence type="ECO:0000313" key="3">
    <source>
        <dbReference type="EMBL" id="WFD47173.1"/>
    </source>
</evidence>
<reference evidence="3 4" key="1">
    <citation type="journal article" date="2020" name="Elife">
        <title>Loss of centromere function drives karyotype evolution in closely related Malassezia species.</title>
        <authorList>
            <person name="Sankaranarayanan S.R."/>
            <person name="Ianiri G."/>
            <person name="Coelho M.A."/>
            <person name="Reza M.H."/>
            <person name="Thimmappa B.C."/>
            <person name="Ganguly P."/>
            <person name="Vadnala R.N."/>
            <person name="Sun S."/>
            <person name="Siddharthan R."/>
            <person name="Tellgren-Roth C."/>
            <person name="Dawson T.L."/>
            <person name="Heitman J."/>
            <person name="Sanyal K."/>
        </authorList>
    </citation>
    <scope>NUCLEOTIDE SEQUENCE [LARGE SCALE GENOMIC DNA]</scope>
    <source>
        <strain evidence="3">CBS14141</strain>
    </source>
</reference>
<keyword evidence="4" id="KW-1185">Reference proteome</keyword>
<evidence type="ECO:0000256" key="1">
    <source>
        <dbReference type="SAM" id="MobiDB-lite"/>
    </source>
</evidence>
<dbReference type="Proteomes" id="UP000818624">
    <property type="component" value="Chromosome 2"/>
</dbReference>
<sequence length="578" mass="61873">MSAATPLRRGPRASLARVSTPQAGPRRFEIGDEVRFEGSDLVGVLRYLGPVTGRDGHFAGLELIGASAGRGKNDGTIAGYVFLCSPSIQYFATAPNNGVFGPSAKLVPLHARPTSATARPLSSRSASRTDERPASRTRSHVPLPNGTPQRTPAPRPAPGTAPGMPRRPHGASATPQATRTTSMPRMLRRPTSAAATHVRPGSVLRTPQRVPSGFSFEESVPTSADDVDRRLGLLEQMQLHAQTPTPRSEAPRSRDSASTAPESVVGEAIALGVSSRSATPGSAKSAVDALHAEVAALKETLAARDAELAALRKPAADADADRAEAASAADAKMASMVAAWERERTELASRIEELQGAGREAISVLEHQLELAAREQQALRSHVQQLETQLALKEQGDASVSATDIELTTLREQLAHLTTKHEAAEEELAESRDALQRAHDEAQQRSSAGDAAAHALEAQLHAAQAEAQQHKDALARADAELARVREALHAEQAALEHERTTIETMRAAPPDASTAELHAKIAALERAQREQAEAHAKEVAELESLVESRIFREDELETEMEQLRRERDEARQAQAPMP</sequence>
<dbReference type="Gene3D" id="2.30.30.190">
    <property type="entry name" value="CAP Gly-rich-like domain"/>
    <property type="match status" value="1"/>
</dbReference>
<feature type="region of interest" description="Disordered" evidence="1">
    <location>
        <begin position="418"/>
        <end position="452"/>
    </location>
</feature>
<feature type="region of interest" description="Disordered" evidence="1">
    <location>
        <begin position="112"/>
        <end position="223"/>
    </location>
</feature>
<protein>
    <recommendedName>
        <fullName evidence="2">CAP-Gly domain-containing protein</fullName>
    </recommendedName>
</protein>
<evidence type="ECO:0000259" key="2">
    <source>
        <dbReference type="PROSITE" id="PS50245"/>
    </source>
</evidence>
<name>A0ABY8ENU8_MALFU</name>
<proteinExistence type="predicted"/>
<dbReference type="SMART" id="SM01052">
    <property type="entry name" value="CAP_GLY"/>
    <property type="match status" value="1"/>
</dbReference>
<dbReference type="InterPro" id="IPR036859">
    <property type="entry name" value="CAP-Gly_dom_sf"/>
</dbReference>
<feature type="compositionally biased region" description="Polar residues" evidence="1">
    <location>
        <begin position="114"/>
        <end position="126"/>
    </location>
</feature>
<organism evidence="3 4">
    <name type="scientific">Malassezia furfur</name>
    <name type="common">Pityriasis versicolor infection agent</name>
    <name type="synonym">Pityrosporum furfur</name>
    <dbReference type="NCBI Taxonomy" id="55194"/>
    <lineage>
        <taxon>Eukaryota</taxon>
        <taxon>Fungi</taxon>
        <taxon>Dikarya</taxon>
        <taxon>Basidiomycota</taxon>
        <taxon>Ustilaginomycotina</taxon>
        <taxon>Malasseziomycetes</taxon>
        <taxon>Malasseziales</taxon>
        <taxon>Malasseziaceae</taxon>
        <taxon>Malassezia</taxon>
    </lineage>
</organism>
<feature type="region of interest" description="Disordered" evidence="1">
    <location>
        <begin position="1"/>
        <end position="22"/>
    </location>
</feature>
<dbReference type="Pfam" id="PF01302">
    <property type="entry name" value="CAP_GLY"/>
    <property type="match status" value="1"/>
</dbReference>
<accession>A0ABY8ENU8</accession>
<feature type="compositionally biased region" description="Basic and acidic residues" evidence="1">
    <location>
        <begin position="419"/>
        <end position="443"/>
    </location>
</feature>
<feature type="compositionally biased region" description="Polar residues" evidence="1">
    <location>
        <begin position="173"/>
        <end position="183"/>
    </location>
</feature>
<gene>
    <name evidence="3" type="ORF">GLX27_001821</name>
</gene>
<evidence type="ECO:0000313" key="4">
    <source>
        <dbReference type="Proteomes" id="UP000818624"/>
    </source>
</evidence>
<dbReference type="SUPFAM" id="SSF74924">
    <property type="entry name" value="Cap-Gly domain"/>
    <property type="match status" value="1"/>
</dbReference>
<dbReference type="PROSITE" id="PS50245">
    <property type="entry name" value="CAP_GLY_2"/>
    <property type="match status" value="1"/>
</dbReference>
<feature type="domain" description="CAP-Gly" evidence="2">
    <location>
        <begin position="49"/>
        <end position="102"/>
    </location>
</feature>
<dbReference type="EMBL" id="CP046235">
    <property type="protein sequence ID" value="WFD47173.1"/>
    <property type="molecule type" value="Genomic_DNA"/>
</dbReference>